<dbReference type="RefSeq" id="WP_145346809.1">
    <property type="nucleotide sequence ID" value="NZ_CP036261.1"/>
</dbReference>
<protein>
    <recommendedName>
        <fullName evidence="4">Secreted protein</fullName>
    </recommendedName>
</protein>
<name>A0A517M2X3_9BACT</name>
<gene>
    <name evidence="2" type="ORF">EC9_34240</name>
</gene>
<dbReference type="OrthoDB" id="226106at2"/>
<evidence type="ECO:0000256" key="1">
    <source>
        <dbReference type="SAM" id="SignalP"/>
    </source>
</evidence>
<dbReference type="EMBL" id="CP036261">
    <property type="protein sequence ID" value="QDS89227.1"/>
    <property type="molecule type" value="Genomic_DNA"/>
</dbReference>
<dbReference type="KEGG" id="ruv:EC9_34240"/>
<keyword evidence="3" id="KW-1185">Reference proteome</keyword>
<dbReference type="Proteomes" id="UP000319557">
    <property type="component" value="Chromosome"/>
</dbReference>
<dbReference type="AlphaFoldDB" id="A0A517M2X3"/>
<organism evidence="2 3">
    <name type="scientific">Rosistilla ulvae</name>
    <dbReference type="NCBI Taxonomy" id="1930277"/>
    <lineage>
        <taxon>Bacteria</taxon>
        <taxon>Pseudomonadati</taxon>
        <taxon>Planctomycetota</taxon>
        <taxon>Planctomycetia</taxon>
        <taxon>Pirellulales</taxon>
        <taxon>Pirellulaceae</taxon>
        <taxon>Rosistilla</taxon>
    </lineage>
</organism>
<evidence type="ECO:0000313" key="3">
    <source>
        <dbReference type="Proteomes" id="UP000319557"/>
    </source>
</evidence>
<evidence type="ECO:0000313" key="2">
    <source>
        <dbReference type="EMBL" id="QDS89227.1"/>
    </source>
</evidence>
<sequence precursor="true">MMKFRSALPLLGLCWMLSQTVDADDLIDRIRQSTFQPITDATLQQRRSEAVDALREADAMLQYAGSGPAWRDYLLFDPLGEALASDQVDDDAIEAVTASMYRLAGLHDGIERPSLTRLRKHLVDLRSGLVLARRQSISAEKIAQFEIDLEQFPDDPELLADRPTTLAQDFEKRRDEFADLLALQDHARTSAEIRRMAQLTEWFRSREQLAAELARVADRFGRANTNVDVSAAALATLTARQVTEVQPIRENKDKVQVTGQAVLTGVATMHPVSGTSPGQCEVRFQGTVQSTMNGRQGPVSFTLRGDTVLTAQKTVIFSEDQFLTLKGTAQANSNLRTEQVCSKFRGGIGKLVRRIAGNEIAKEQPQARHDLSNRTSDSFLKRFDEDIVEEIAEARRDFDIEVQRSLLRLNVQPQTFDFLTDPSKLTVALRFDAGLSQPAYTALPKQAAGDIGVMLHESTVGSVCQRIYAGRKIDSIRREFQVLGIKLSEKDQEQIPEGMGIHFADERPIEVEFEGNKISIVLRGQTWFLENVPLVAMNVRFGYTVEQRDGMYVAVRGDDVQVTAPEGMRGGRFIQQMNVLKRRLLDELPADFKFEPIPVAKLPDPVNRLGTLNIAEVQTNGGWLNAGLQGDRMRQ</sequence>
<keyword evidence="1" id="KW-0732">Signal</keyword>
<feature type="chain" id="PRO_5022244232" description="Secreted protein" evidence="1">
    <location>
        <begin position="24"/>
        <end position="635"/>
    </location>
</feature>
<feature type="signal peptide" evidence="1">
    <location>
        <begin position="1"/>
        <end position="23"/>
    </location>
</feature>
<accession>A0A517M2X3</accession>
<reference evidence="2 3" key="1">
    <citation type="submission" date="2019-02" db="EMBL/GenBank/DDBJ databases">
        <title>Deep-cultivation of Planctomycetes and their phenomic and genomic characterization uncovers novel biology.</title>
        <authorList>
            <person name="Wiegand S."/>
            <person name="Jogler M."/>
            <person name="Boedeker C."/>
            <person name="Pinto D."/>
            <person name="Vollmers J."/>
            <person name="Rivas-Marin E."/>
            <person name="Kohn T."/>
            <person name="Peeters S.H."/>
            <person name="Heuer A."/>
            <person name="Rast P."/>
            <person name="Oberbeckmann S."/>
            <person name="Bunk B."/>
            <person name="Jeske O."/>
            <person name="Meyerdierks A."/>
            <person name="Storesund J.E."/>
            <person name="Kallscheuer N."/>
            <person name="Luecker S."/>
            <person name="Lage O.M."/>
            <person name="Pohl T."/>
            <person name="Merkel B.J."/>
            <person name="Hornburger P."/>
            <person name="Mueller R.-W."/>
            <person name="Bruemmer F."/>
            <person name="Labrenz M."/>
            <person name="Spormann A.M."/>
            <person name="Op den Camp H."/>
            <person name="Overmann J."/>
            <person name="Amann R."/>
            <person name="Jetten M.S.M."/>
            <person name="Mascher T."/>
            <person name="Medema M.H."/>
            <person name="Devos D.P."/>
            <person name="Kaster A.-K."/>
            <person name="Ovreas L."/>
            <person name="Rohde M."/>
            <person name="Galperin M.Y."/>
            <person name="Jogler C."/>
        </authorList>
    </citation>
    <scope>NUCLEOTIDE SEQUENCE [LARGE SCALE GENOMIC DNA]</scope>
    <source>
        <strain evidence="2 3">EC9</strain>
    </source>
</reference>
<proteinExistence type="predicted"/>
<evidence type="ECO:0008006" key="4">
    <source>
        <dbReference type="Google" id="ProtNLM"/>
    </source>
</evidence>